<dbReference type="Proteomes" id="UP000264445">
    <property type="component" value="Unassembled WGS sequence"/>
</dbReference>
<dbReference type="Pfam" id="PF01048">
    <property type="entry name" value="PNP_UDP_1"/>
    <property type="match status" value="1"/>
</dbReference>
<dbReference type="RefSeq" id="WP_278428593.1">
    <property type="nucleotide sequence ID" value="NZ_DOLB01000030.1"/>
</dbReference>
<name>A0A101E4G8_9THEO</name>
<comment type="catalytic activity">
    <reaction evidence="3">
        <text>uridine + phosphate = alpha-D-ribose 1-phosphate + uracil</text>
        <dbReference type="Rhea" id="RHEA:24388"/>
        <dbReference type="ChEBI" id="CHEBI:16704"/>
        <dbReference type="ChEBI" id="CHEBI:17568"/>
        <dbReference type="ChEBI" id="CHEBI:43474"/>
        <dbReference type="ChEBI" id="CHEBI:57720"/>
        <dbReference type="EC" id="2.4.2.3"/>
    </reaction>
</comment>
<evidence type="ECO:0000259" key="4">
    <source>
        <dbReference type="Pfam" id="PF01048"/>
    </source>
</evidence>
<accession>A0A101E4G8</accession>
<dbReference type="GO" id="GO:0004850">
    <property type="term" value="F:uridine phosphorylase activity"/>
    <property type="evidence" value="ECO:0007669"/>
    <property type="project" value="UniProtKB-EC"/>
</dbReference>
<feature type="domain" description="Nucleoside phosphorylase" evidence="4">
    <location>
        <begin position="49"/>
        <end position="235"/>
    </location>
</feature>
<sequence length="282" mass="30991">MKKEPPMFTLNGGPLFTQVPPSKVAPYVILTVRDPLGFEKDAGEEIASFMDSYEKIADTKMFTTYTGIYKGVPITVCSTGSGAPEAELALMDFILFTEATTFIRVGTSGSYQYDVKVGDIVITSAAVRDEGTSEEYVAPIYPAVSDFEVVMAMIQAAEELGVPYHVGITRSNDAIYCGEGRAVKGYIQPEHERIPEYWHRANVKNVEREASLILTLCNLFKKRGGAVCTVVDNELTGELGVGAGKENSIRTALEGLRILSEWDYIKQKEGKKYVYPALVNRA</sequence>
<gene>
    <name evidence="5" type="ORF">DEA61_01365</name>
</gene>
<evidence type="ECO:0000313" key="6">
    <source>
        <dbReference type="Proteomes" id="UP000264445"/>
    </source>
</evidence>
<dbReference type="EC" id="2.4.2.3" evidence="1"/>
<dbReference type="InterPro" id="IPR035994">
    <property type="entry name" value="Nucleoside_phosphorylase_sf"/>
</dbReference>
<dbReference type="AlphaFoldDB" id="A0A101E4G8"/>
<dbReference type="InterPro" id="IPR000845">
    <property type="entry name" value="Nucleoside_phosphorylase_d"/>
</dbReference>
<dbReference type="GO" id="GO:0009116">
    <property type="term" value="P:nucleoside metabolic process"/>
    <property type="evidence" value="ECO:0007669"/>
    <property type="project" value="InterPro"/>
</dbReference>
<dbReference type="CDD" id="cd17767">
    <property type="entry name" value="UP_EcUdp-like"/>
    <property type="match status" value="1"/>
</dbReference>
<organism evidence="5 6">
    <name type="scientific">Caldanaerobacter subterraneus</name>
    <dbReference type="NCBI Taxonomy" id="911092"/>
    <lineage>
        <taxon>Bacteria</taxon>
        <taxon>Bacillati</taxon>
        <taxon>Bacillota</taxon>
        <taxon>Clostridia</taxon>
        <taxon>Thermoanaerobacterales</taxon>
        <taxon>Thermoanaerobacteraceae</taxon>
        <taxon>Caldanaerobacter</taxon>
    </lineage>
</organism>
<dbReference type="SUPFAM" id="SSF53167">
    <property type="entry name" value="Purine and uridine phosphorylases"/>
    <property type="match status" value="1"/>
</dbReference>
<dbReference type="EMBL" id="DOLB01000030">
    <property type="protein sequence ID" value="HBT48515.1"/>
    <property type="molecule type" value="Genomic_DNA"/>
</dbReference>
<reference evidence="5 6" key="1">
    <citation type="journal article" date="2018" name="Nat. Biotechnol.">
        <title>A standardized bacterial taxonomy based on genome phylogeny substantially revises the tree of life.</title>
        <authorList>
            <person name="Parks D.H."/>
            <person name="Chuvochina M."/>
            <person name="Waite D.W."/>
            <person name="Rinke C."/>
            <person name="Skarshewski A."/>
            <person name="Chaumeil P.A."/>
            <person name="Hugenholtz P."/>
        </authorList>
    </citation>
    <scope>NUCLEOTIDE SEQUENCE [LARGE SCALE GENOMIC DNA]</scope>
    <source>
        <strain evidence="5">UBA12544</strain>
    </source>
</reference>
<evidence type="ECO:0000313" key="5">
    <source>
        <dbReference type="EMBL" id="HBT48515.1"/>
    </source>
</evidence>
<evidence type="ECO:0000256" key="2">
    <source>
        <dbReference type="ARBA" id="ARBA00021980"/>
    </source>
</evidence>
<evidence type="ECO:0000256" key="3">
    <source>
        <dbReference type="ARBA" id="ARBA00048447"/>
    </source>
</evidence>
<protein>
    <recommendedName>
        <fullName evidence="2">Uridine phosphorylase</fullName>
        <ecNumber evidence="1">2.4.2.3</ecNumber>
    </recommendedName>
</protein>
<evidence type="ECO:0000256" key="1">
    <source>
        <dbReference type="ARBA" id="ARBA00011888"/>
    </source>
</evidence>
<dbReference type="PANTHER" id="PTHR43691">
    <property type="entry name" value="URIDINE PHOSPHORYLASE"/>
    <property type="match status" value="1"/>
</dbReference>
<proteinExistence type="predicted"/>
<comment type="caution">
    <text evidence="5">The sequence shown here is derived from an EMBL/GenBank/DDBJ whole genome shotgun (WGS) entry which is preliminary data.</text>
</comment>
<dbReference type="GO" id="GO:0005829">
    <property type="term" value="C:cytosol"/>
    <property type="evidence" value="ECO:0007669"/>
    <property type="project" value="TreeGrafter"/>
</dbReference>
<dbReference type="Gene3D" id="3.40.50.1580">
    <property type="entry name" value="Nucleoside phosphorylase domain"/>
    <property type="match status" value="1"/>
</dbReference>
<dbReference type="PANTHER" id="PTHR43691:SF11">
    <property type="entry name" value="FI09636P-RELATED"/>
    <property type="match status" value="1"/>
</dbReference>